<dbReference type="Gene3D" id="1.10.132.70">
    <property type="match status" value="1"/>
</dbReference>
<dbReference type="Pfam" id="PF11474">
    <property type="entry name" value="TEN_TERT"/>
    <property type="match status" value="1"/>
</dbReference>
<evidence type="ECO:0000256" key="3">
    <source>
        <dbReference type="ARBA" id="ARBA00022723"/>
    </source>
</evidence>
<protein>
    <recommendedName>
        <fullName evidence="7">Telomerase reverse transcriptase</fullName>
        <ecNumber evidence="7">2.7.7.49</ecNumber>
    </recommendedName>
    <alternativeName>
        <fullName evidence="7">Telomerase catalytic subunit</fullName>
    </alternativeName>
</protein>
<keyword evidence="7" id="KW-0539">Nucleus</keyword>
<dbReference type="InterPro" id="IPR049915">
    <property type="entry name" value="TERT_TEN"/>
</dbReference>
<evidence type="ECO:0000256" key="6">
    <source>
        <dbReference type="ARBA" id="ARBA00048173"/>
    </source>
</evidence>
<dbReference type="EMBL" id="RBNI01005416">
    <property type="protein sequence ID" value="RUP46720.1"/>
    <property type="molecule type" value="Genomic_DNA"/>
</dbReference>
<keyword evidence="7" id="KW-0779">Telomere</keyword>
<accession>A0A433D770</accession>
<feature type="domain" description="Telomerase ribonucleoprotein complex - RNA-binding" evidence="9">
    <location>
        <begin position="842"/>
        <end position="961"/>
    </location>
</feature>
<dbReference type="GO" id="GO:0042162">
    <property type="term" value="F:telomeric DNA binding"/>
    <property type="evidence" value="ECO:0007669"/>
    <property type="project" value="TreeGrafter"/>
</dbReference>
<dbReference type="InterPro" id="IPR003545">
    <property type="entry name" value="Telomerase_RT"/>
</dbReference>
<dbReference type="GO" id="GO:0046872">
    <property type="term" value="F:metal ion binding"/>
    <property type="evidence" value="ECO:0007669"/>
    <property type="project" value="UniProtKB-KW"/>
</dbReference>
<evidence type="ECO:0000256" key="7">
    <source>
        <dbReference type="RuleBase" id="RU365061"/>
    </source>
</evidence>
<dbReference type="GO" id="GO:0070034">
    <property type="term" value="F:telomerase RNA binding"/>
    <property type="evidence" value="ECO:0007669"/>
    <property type="project" value="TreeGrafter"/>
</dbReference>
<dbReference type="GO" id="GO:0003720">
    <property type="term" value="F:telomerase activity"/>
    <property type="evidence" value="ECO:0007669"/>
    <property type="project" value="InterPro"/>
</dbReference>
<feature type="region of interest" description="Disordered" evidence="8">
    <location>
        <begin position="622"/>
        <end position="642"/>
    </location>
</feature>
<dbReference type="AlphaFoldDB" id="A0A433D770"/>
<dbReference type="PANTHER" id="PTHR12066">
    <property type="entry name" value="TELOMERASE REVERSE TRANSCRIPTASE"/>
    <property type="match status" value="1"/>
</dbReference>
<comment type="function">
    <text evidence="7">Telomerase is a ribonucleoprotein enzyme essential for the replication of chromosome termini in most eukaryotes. It elongates telomeres. It is a reverse transcriptase that adds simple sequence repeats to chromosome ends by copying a template sequence within the RNA component of the enzyme.</text>
</comment>
<comment type="caution">
    <text evidence="10">The sequence shown here is derived from an EMBL/GenBank/DDBJ whole genome shotgun (WGS) entry which is preliminary data.</text>
</comment>
<feature type="compositionally biased region" description="Basic residues" evidence="8">
    <location>
        <begin position="443"/>
        <end position="452"/>
    </location>
</feature>
<keyword evidence="11" id="KW-1185">Reference proteome</keyword>
<comment type="catalytic activity">
    <reaction evidence="6 7">
        <text>DNA(n) + a 2'-deoxyribonucleoside 5'-triphosphate = DNA(n+1) + diphosphate</text>
        <dbReference type="Rhea" id="RHEA:22508"/>
        <dbReference type="Rhea" id="RHEA-COMP:17339"/>
        <dbReference type="Rhea" id="RHEA-COMP:17340"/>
        <dbReference type="ChEBI" id="CHEBI:33019"/>
        <dbReference type="ChEBI" id="CHEBI:61560"/>
        <dbReference type="ChEBI" id="CHEBI:173112"/>
        <dbReference type="EC" id="2.7.7.49"/>
    </reaction>
</comment>
<evidence type="ECO:0000313" key="11">
    <source>
        <dbReference type="Proteomes" id="UP000268093"/>
    </source>
</evidence>
<evidence type="ECO:0000313" key="10">
    <source>
        <dbReference type="EMBL" id="RUP46720.1"/>
    </source>
</evidence>
<keyword evidence="3 7" id="KW-0479">Metal-binding</keyword>
<proteinExistence type="inferred from homology"/>
<feature type="region of interest" description="Disordered" evidence="8">
    <location>
        <begin position="374"/>
        <end position="499"/>
    </location>
</feature>
<dbReference type="GO" id="GO:0007004">
    <property type="term" value="P:telomere maintenance via telomerase"/>
    <property type="evidence" value="ECO:0007669"/>
    <property type="project" value="TreeGrafter"/>
</dbReference>
<evidence type="ECO:0000256" key="2">
    <source>
        <dbReference type="ARBA" id="ARBA00022695"/>
    </source>
</evidence>
<dbReference type="OrthoDB" id="289721at2759"/>
<feature type="compositionally biased region" description="Low complexity" evidence="8">
    <location>
        <begin position="534"/>
        <end position="543"/>
    </location>
</feature>
<comment type="similarity">
    <text evidence="7">Belongs to the reverse transcriptase family. Telomerase subfamily.</text>
</comment>
<feature type="region of interest" description="Disordered" evidence="8">
    <location>
        <begin position="220"/>
        <end position="285"/>
    </location>
</feature>
<evidence type="ECO:0000259" key="9">
    <source>
        <dbReference type="SMART" id="SM00975"/>
    </source>
</evidence>
<dbReference type="SMART" id="SM00975">
    <property type="entry name" value="Telomerase_RBD"/>
    <property type="match status" value="1"/>
</dbReference>
<dbReference type="EC" id="2.7.7.49" evidence="7"/>
<dbReference type="PANTHER" id="PTHR12066:SF0">
    <property type="entry name" value="TELOMERASE REVERSE TRANSCRIPTASE"/>
    <property type="match status" value="1"/>
</dbReference>
<comment type="subcellular location">
    <subcellularLocation>
        <location evidence="7">Nucleus</location>
    </subcellularLocation>
    <subcellularLocation>
        <location evidence="7">Chromosome</location>
        <location evidence="7">Telomere</location>
    </subcellularLocation>
</comment>
<sequence length="961" mass="106398">MPPLPPLQHVVLSAYFPNTLTSLHDYLVCRLDDSSRIVDSTADCPAYKGFLHTTLVGEMSPTGESRAAKGAFPRGSAGEVGRKQNEVVNGVIETLFRISEKENGKPSHMLTRGYKKLRLQTMTKGGGHGGLAGASGIKGVENPFPNSLVTQVKSQCWASLLERIGDAAMVYILMHTFIFLALPNGSYCQLTGIQLSELPLPPATQNSTVRIRTGRFKQPILSELTAPRRKGKSKTINASPPEPGKYETDKMSPGDTKSTVEAPKKQKKEEQTVPSSSAETNLGDAMQVGEASRKFKQDEHMTLLSAEINLGHAMQVDEASRKYKQEEHMTLLSSVETNMQVDEVLRKHKQEEKECMTMLSSVETSPGNVMQIEEVSRKHKREEEEQTKSLSSAEALNWIDRPPKKRRAKTAVGWGVKPTNANGKAGTPKSPGPPSKVPFEKLKSRKRKKRKEKQTAPAAGAAGSSEERRGGDEETTQSETSDIAAPSEVAASTDVLMLTGERPKKKVKLVTANEILPSLETSWSVGNSDRGVESESSSGGSQRQKSESDTAIEEAVKSDRALGARNAKKKKANVRANTTEKGKPPSTIQIFRLRMFYARPNYNMAGEILFGLPKIHVLNRYRGTSPTPRSPQPPSVTPSPDIDPIILSAAGSAASGDTNRDATAEHILKYIFPRHFGLENMFVGAAALSPEASSRFVRPKEFLLRTQEIQASKNPIKIHWRMRAIKPLVQRMQMLHSRCQYKNLLMFYCPVKGCNNTVENNWRITRSDTEVDGMQQADASWNGDQNRTNSNDAEILMEVENIANKQHVETDGRVPEADQGNALEPLDDEISPNPIALFSSYHQVSSFVQAILKLVIPRDFWGSDSNRKLTFNAVDRFVRMRKFETISLHEILQGFKTFLGAACFCIQKRSMSRLITRDIVELVSLSCRYSISDVIFASIYSSQLWLYRLSVALALFCIASF</sequence>
<gene>
    <name evidence="10" type="ORF">BC936DRAFT_146596</name>
</gene>
<dbReference type="GO" id="GO:0000333">
    <property type="term" value="C:telomerase catalytic core complex"/>
    <property type="evidence" value="ECO:0007669"/>
    <property type="project" value="TreeGrafter"/>
</dbReference>
<feature type="compositionally biased region" description="Basic and acidic residues" evidence="8">
    <location>
        <begin position="544"/>
        <end position="562"/>
    </location>
</feature>
<evidence type="ECO:0000256" key="4">
    <source>
        <dbReference type="ARBA" id="ARBA00022842"/>
    </source>
</evidence>
<reference evidence="10 11" key="1">
    <citation type="journal article" date="2018" name="New Phytol.">
        <title>Phylogenomics of Endogonaceae and evolution of mycorrhizas within Mucoromycota.</title>
        <authorList>
            <person name="Chang Y."/>
            <person name="Desiro A."/>
            <person name="Na H."/>
            <person name="Sandor L."/>
            <person name="Lipzen A."/>
            <person name="Clum A."/>
            <person name="Barry K."/>
            <person name="Grigoriev I.V."/>
            <person name="Martin F.M."/>
            <person name="Stajich J.E."/>
            <person name="Smith M.E."/>
            <person name="Bonito G."/>
            <person name="Spatafora J.W."/>
        </authorList>
    </citation>
    <scope>NUCLEOTIDE SEQUENCE [LARGE SCALE GENOMIC DNA]</scope>
    <source>
        <strain evidence="10 11">GMNB39</strain>
    </source>
</reference>
<keyword evidence="1 7" id="KW-0808">Transferase</keyword>
<dbReference type="Pfam" id="PF12009">
    <property type="entry name" value="Telomerase_RBD"/>
    <property type="match status" value="1"/>
</dbReference>
<dbReference type="InterPro" id="IPR021891">
    <property type="entry name" value="Telomerase_RBD"/>
</dbReference>
<keyword evidence="7" id="KW-0158">Chromosome</keyword>
<evidence type="ECO:0000256" key="8">
    <source>
        <dbReference type="SAM" id="MobiDB-lite"/>
    </source>
</evidence>
<feature type="compositionally biased region" description="Basic and acidic residues" evidence="8">
    <location>
        <begin position="262"/>
        <end position="271"/>
    </location>
</feature>
<keyword evidence="5 7" id="KW-0695">RNA-directed DNA polymerase</keyword>
<organism evidence="10 11">
    <name type="scientific">Jimgerdemannia flammicorona</name>
    <dbReference type="NCBI Taxonomy" id="994334"/>
    <lineage>
        <taxon>Eukaryota</taxon>
        <taxon>Fungi</taxon>
        <taxon>Fungi incertae sedis</taxon>
        <taxon>Mucoromycota</taxon>
        <taxon>Mucoromycotina</taxon>
        <taxon>Endogonomycetes</taxon>
        <taxon>Endogonales</taxon>
        <taxon>Endogonaceae</taxon>
        <taxon>Jimgerdemannia</taxon>
    </lineage>
</organism>
<evidence type="ECO:0000256" key="5">
    <source>
        <dbReference type="ARBA" id="ARBA00022918"/>
    </source>
</evidence>
<evidence type="ECO:0000256" key="1">
    <source>
        <dbReference type="ARBA" id="ARBA00022679"/>
    </source>
</evidence>
<feature type="compositionally biased region" description="Pro residues" evidence="8">
    <location>
        <begin position="628"/>
        <end position="637"/>
    </location>
</feature>
<keyword evidence="4 7" id="KW-0460">Magnesium</keyword>
<dbReference type="Proteomes" id="UP000268093">
    <property type="component" value="Unassembled WGS sequence"/>
</dbReference>
<dbReference type="GO" id="GO:0000781">
    <property type="term" value="C:chromosome, telomeric region"/>
    <property type="evidence" value="ECO:0007669"/>
    <property type="project" value="UniProtKB-SubCell"/>
</dbReference>
<name>A0A433D770_9FUNG</name>
<keyword evidence="2 7" id="KW-0548">Nucleotidyltransferase</keyword>
<feature type="region of interest" description="Disordered" evidence="8">
    <location>
        <begin position="522"/>
        <end position="585"/>
    </location>
</feature>